<protein>
    <submittedName>
        <fullName evidence="4">Uncharacterized protein</fullName>
    </submittedName>
</protein>
<evidence type="ECO:0000313" key="3">
    <source>
        <dbReference type="EMBL" id="OOR71674.1"/>
    </source>
</evidence>
<evidence type="ECO:0000313" key="4">
    <source>
        <dbReference type="EMBL" id="PGO76375.1"/>
    </source>
</evidence>
<dbReference type="EMBL" id="NUIQ01000123">
    <property type="protein sequence ID" value="PGO76375.1"/>
    <property type="molecule type" value="Genomic_DNA"/>
</dbReference>
<dbReference type="EMBL" id="MUAU01000225">
    <property type="protein sequence ID" value="OOR71306.1"/>
    <property type="molecule type" value="Genomic_DNA"/>
</dbReference>
<dbReference type="Proteomes" id="UP001204643">
    <property type="component" value="Unassembled WGS sequence"/>
</dbReference>
<evidence type="ECO:0000313" key="2">
    <source>
        <dbReference type="EMBL" id="OOR71306.1"/>
    </source>
</evidence>
<accession>A0A150CAY7</accession>
<dbReference type="EMBL" id="MUAU01000181">
    <property type="protein sequence ID" value="OOR71674.1"/>
    <property type="molecule type" value="Genomic_DNA"/>
</dbReference>
<proteinExistence type="predicted"/>
<dbReference type="EMBL" id="JANHEB010000019">
    <property type="protein sequence ID" value="MCQ6286113.1"/>
    <property type="molecule type" value="Genomic_DNA"/>
</dbReference>
<dbReference type="Proteomes" id="UP000223834">
    <property type="component" value="Unassembled WGS sequence"/>
</dbReference>
<sequence>MIENPMIIGNPNDSAITNVMGHCASCNKEIYCGEEYLDFEGDCIHNSTECVKEYVVVHSTQKIAGE</sequence>
<name>A0A150CAY7_BACCE</name>
<reference evidence="1" key="3">
    <citation type="submission" date="2022-07" db="EMBL/GenBank/DDBJ databases">
        <title>Identification and characterization of Bacillus thuringiensis and other Bacillus cereus group isolates from spinach by whole genome sequencing.</title>
        <authorList>
            <person name="Zao X."/>
            <person name="Zervas A."/>
            <person name="Hendriks M."/>
            <person name="Rajkovic A."/>
            <person name="Van Overbeek L."/>
            <person name="Hendriksen N.B."/>
            <person name="Uyttendaele M."/>
        </authorList>
    </citation>
    <scope>NUCLEOTIDE SEQUENCE</scope>
    <source>
        <strain evidence="1">781001F-1</strain>
    </source>
</reference>
<organism evidence="4 6">
    <name type="scientific">Bacillus cereus</name>
    <dbReference type="NCBI Taxonomy" id="1396"/>
    <lineage>
        <taxon>Bacteria</taxon>
        <taxon>Bacillati</taxon>
        <taxon>Bacillota</taxon>
        <taxon>Bacilli</taxon>
        <taxon>Bacillales</taxon>
        <taxon>Bacillaceae</taxon>
        <taxon>Bacillus</taxon>
        <taxon>Bacillus cereus group</taxon>
    </lineage>
</organism>
<evidence type="ECO:0000313" key="1">
    <source>
        <dbReference type="EMBL" id="MCQ6286113.1"/>
    </source>
</evidence>
<reference evidence="2 5" key="1">
    <citation type="submission" date="2017-01" db="EMBL/GenBank/DDBJ databases">
        <title>Bacillus cereus isolates.</title>
        <authorList>
            <person name="Beno S.M."/>
        </authorList>
    </citation>
    <scope>NUCLEOTIDE SEQUENCE [LARGE SCALE GENOMIC DNA]</scope>
    <source>
        <strain evidence="2 5">FSL K6-1030</strain>
    </source>
</reference>
<evidence type="ECO:0000313" key="6">
    <source>
        <dbReference type="Proteomes" id="UP000223834"/>
    </source>
</evidence>
<gene>
    <name evidence="3" type="ORF">BLX06_29285</name>
    <name evidence="2" type="ORF">BLX06_31535</name>
    <name evidence="4" type="ORF">CN980_13760</name>
    <name evidence="1" type="ORF">NPM19_15770</name>
</gene>
<reference evidence="4 6" key="2">
    <citation type="submission" date="2017-09" db="EMBL/GenBank/DDBJ databases">
        <title>Large-scale bioinformatics analysis of Bacillus genomes uncovers conserved roles of natural products in bacterial physiology.</title>
        <authorList>
            <consortium name="Agbiome Team Llc"/>
            <person name="Bleich R.M."/>
            <person name="Grubbs K.J."/>
            <person name="Santa Maria K.C."/>
            <person name="Allen S.E."/>
            <person name="Farag S."/>
            <person name="Shank E.A."/>
            <person name="Bowers A."/>
        </authorList>
    </citation>
    <scope>NUCLEOTIDE SEQUENCE [LARGE SCALE GENOMIC DNA]</scope>
    <source>
        <strain evidence="4 6">AFS049141</strain>
    </source>
</reference>
<evidence type="ECO:0000313" key="5">
    <source>
        <dbReference type="Proteomes" id="UP000190641"/>
    </source>
</evidence>
<dbReference type="Proteomes" id="UP000190641">
    <property type="component" value="Unassembled WGS sequence"/>
</dbReference>
<comment type="caution">
    <text evidence="4">The sequence shown here is derived from an EMBL/GenBank/DDBJ whole genome shotgun (WGS) entry which is preliminary data.</text>
</comment>
<dbReference type="AlphaFoldDB" id="A0A150CAY7"/>